<dbReference type="Pfam" id="PF10374">
    <property type="entry name" value="EST1"/>
    <property type="match status" value="1"/>
</dbReference>
<accession>A0A9X0D7N4</accession>
<dbReference type="GO" id="GO:0042162">
    <property type="term" value="F:telomeric DNA binding"/>
    <property type="evidence" value="ECO:0007669"/>
    <property type="project" value="TreeGrafter"/>
</dbReference>
<dbReference type="GO" id="GO:0005697">
    <property type="term" value="C:telomerase holoenzyme complex"/>
    <property type="evidence" value="ECO:0007669"/>
    <property type="project" value="TreeGrafter"/>
</dbReference>
<comment type="caution">
    <text evidence="5">The sequence shown here is derived from an EMBL/GenBank/DDBJ whole genome shotgun (WGS) entry which is preliminary data.</text>
</comment>
<evidence type="ECO:0000256" key="2">
    <source>
        <dbReference type="SAM" id="MobiDB-lite"/>
    </source>
</evidence>
<reference evidence="5" key="1">
    <citation type="submission" date="2023-01" db="EMBL/GenBank/DDBJ databases">
        <title>Genome assembly of the deep-sea coral Lophelia pertusa.</title>
        <authorList>
            <person name="Herrera S."/>
            <person name="Cordes E."/>
        </authorList>
    </citation>
    <scope>NUCLEOTIDE SEQUENCE</scope>
    <source>
        <strain evidence="5">USNM1676648</strain>
        <tissue evidence="5">Polyp</tissue>
    </source>
</reference>
<name>A0A9X0D7N4_9CNID</name>
<feature type="compositionally biased region" description="Basic and acidic residues" evidence="2">
    <location>
        <begin position="44"/>
        <end position="102"/>
    </location>
</feature>
<dbReference type="GO" id="GO:0070034">
    <property type="term" value="F:telomerase RNA binding"/>
    <property type="evidence" value="ECO:0007669"/>
    <property type="project" value="TreeGrafter"/>
</dbReference>
<dbReference type="GO" id="GO:0000184">
    <property type="term" value="P:nuclear-transcribed mRNA catabolic process, nonsense-mediated decay"/>
    <property type="evidence" value="ECO:0007669"/>
    <property type="project" value="UniProtKB-KW"/>
</dbReference>
<evidence type="ECO:0000313" key="6">
    <source>
        <dbReference type="Proteomes" id="UP001163046"/>
    </source>
</evidence>
<feature type="compositionally biased region" description="Polar residues" evidence="2">
    <location>
        <begin position="220"/>
        <end position="234"/>
    </location>
</feature>
<dbReference type="Gene3D" id="1.25.40.10">
    <property type="entry name" value="Tetratricopeptide repeat domain"/>
    <property type="match status" value="1"/>
</dbReference>
<feature type="region of interest" description="Disordered" evidence="2">
    <location>
        <begin position="578"/>
        <end position="600"/>
    </location>
</feature>
<feature type="compositionally biased region" description="Basic and acidic residues" evidence="2">
    <location>
        <begin position="578"/>
        <end position="596"/>
    </location>
</feature>
<evidence type="ECO:0000313" key="5">
    <source>
        <dbReference type="EMBL" id="KAJ7387914.1"/>
    </source>
</evidence>
<gene>
    <name evidence="5" type="primary">SMG6_1</name>
    <name evidence="5" type="ORF">OS493_001266</name>
</gene>
<dbReference type="Pfam" id="PF10373">
    <property type="entry name" value="EST1_DNA_bind"/>
    <property type="match status" value="1"/>
</dbReference>
<keyword evidence="6" id="KW-1185">Reference proteome</keyword>
<dbReference type="Proteomes" id="UP001163046">
    <property type="component" value="Unassembled WGS sequence"/>
</dbReference>
<protein>
    <submittedName>
        <fullName evidence="5">Smg-6, nonsense mediated mRNA decay factor</fullName>
    </submittedName>
</protein>
<feature type="compositionally biased region" description="Basic and acidic residues" evidence="2">
    <location>
        <begin position="207"/>
        <end position="218"/>
    </location>
</feature>
<dbReference type="PANTHER" id="PTHR15696">
    <property type="entry name" value="SMG-7 SUPPRESSOR WITH MORPHOLOGICAL EFFECT ON GENITALIA PROTEIN 7"/>
    <property type="match status" value="1"/>
</dbReference>
<feature type="compositionally biased region" description="Basic and acidic residues" evidence="2">
    <location>
        <begin position="115"/>
        <end position="126"/>
    </location>
</feature>
<dbReference type="InterPro" id="IPR011990">
    <property type="entry name" value="TPR-like_helical_dom_sf"/>
</dbReference>
<feature type="region of interest" description="Disordered" evidence="2">
    <location>
        <begin position="200"/>
        <end position="245"/>
    </location>
</feature>
<feature type="region of interest" description="Disordered" evidence="2">
    <location>
        <begin position="650"/>
        <end position="669"/>
    </location>
</feature>
<dbReference type="SUPFAM" id="SSF48452">
    <property type="entry name" value="TPR-like"/>
    <property type="match status" value="1"/>
</dbReference>
<dbReference type="InterPro" id="IPR045153">
    <property type="entry name" value="Est1/Ebs1-like"/>
</dbReference>
<dbReference type="AlphaFoldDB" id="A0A9X0D7N4"/>
<feature type="domain" description="DNA/RNA-binding" evidence="3">
    <location>
        <begin position="504"/>
        <end position="877"/>
    </location>
</feature>
<evidence type="ECO:0000256" key="1">
    <source>
        <dbReference type="ARBA" id="ARBA00023161"/>
    </source>
</evidence>
<keyword evidence="1" id="KW-0866">Nonsense-mediated mRNA decay</keyword>
<dbReference type="OrthoDB" id="2017974at2759"/>
<organism evidence="5 6">
    <name type="scientific">Desmophyllum pertusum</name>
    <dbReference type="NCBI Taxonomy" id="174260"/>
    <lineage>
        <taxon>Eukaryota</taxon>
        <taxon>Metazoa</taxon>
        <taxon>Cnidaria</taxon>
        <taxon>Anthozoa</taxon>
        <taxon>Hexacorallia</taxon>
        <taxon>Scleractinia</taxon>
        <taxon>Caryophylliina</taxon>
        <taxon>Caryophylliidae</taxon>
        <taxon>Desmophyllum</taxon>
    </lineage>
</organism>
<evidence type="ECO:0000259" key="3">
    <source>
        <dbReference type="Pfam" id="PF10373"/>
    </source>
</evidence>
<evidence type="ECO:0000259" key="4">
    <source>
        <dbReference type="Pfam" id="PF10374"/>
    </source>
</evidence>
<feature type="compositionally biased region" description="Basic residues" evidence="2">
    <location>
        <begin position="33"/>
        <end position="43"/>
    </location>
</feature>
<feature type="domain" description="Telomerase activating protein Est1-like N-terminal" evidence="4">
    <location>
        <begin position="384"/>
        <end position="493"/>
    </location>
</feature>
<dbReference type="InterPro" id="IPR019458">
    <property type="entry name" value="Est1-like_N"/>
</dbReference>
<dbReference type="PANTHER" id="PTHR15696:SF0">
    <property type="entry name" value="TELOMERASE-BINDING PROTEIN EST1A"/>
    <property type="match status" value="1"/>
</dbReference>
<dbReference type="InterPro" id="IPR018834">
    <property type="entry name" value="DNA/RNA-bd_Est1-type"/>
</dbReference>
<feature type="region of interest" description="Disordered" evidence="2">
    <location>
        <begin position="29"/>
        <end position="148"/>
    </location>
</feature>
<proteinExistence type="predicted"/>
<feature type="compositionally biased region" description="Basic and acidic residues" evidence="2">
    <location>
        <begin position="657"/>
        <end position="669"/>
    </location>
</feature>
<sequence length="963" mass="109537">MAACSSGNSSSLVLRITYDELVAYADELDKKKETKHHKKKHHGKSEEKDSKPTKNLDKKDTPDVSKNRKEDFERKESEVNDHKDKDYQGETKQEAKKDEKKLSGSRPSRQSSCLYKEDNVDAKDKGTVTNGDKVNKVAGKRGEKLRKETKIDKDHKECDNYELDLRARTGGVLSFSKGPVHVTAEESPNDARPRGIIKLPQGFDFNSPDKSEENEVFKTDISSQKRTTSTNCSSRLYDPDNTAVPQNKEVHFSRVNEEITSHRSDAALDMEHCTEEEEKTQIYNALTNENCTECVDVWDTSMVNEQGFINQTKVEKKLKTLNHKKAQRLLTAVAQKETMLSNLLSRDMLDKAAFEKICTLSKEIQATYKGIMMLDIAFSIQQEVDQNLWRNGFYKVIETLRKYGKLFLGYTEKKEVLSPEEINICLKEFLKDAETFYKSLLELLQKGHEFSVQDMVNQPRKAENLGKNAKLALLSSHNVLICLGDIERYQGQFQPNQNWASIRSWYLKANKLAPKNGKPYNQLGVIAVLANRKLDSVYYYTRSLAVSNAILTAREKLTAIFYDIQKKADRLQRIEDEKKARSEQQLRQMKGKDHAGRGKGRSVFGEVAKGLGLISEHKATHGRHEVWIFVRHGVCRRVVLTDHGKVQEVNSAGDPVSEAKNEEHPTDPVKEMPKISLQEVNKTFVLHFLCAHGLLYSRIGMERLPTLQYQLIGELHTLLEYPACSAISRSNLLQMMAINVFAIDNTAVKDATEQYVRVGTPQDQAMHLSIEMFILMLKTCCTLLQSIDFEARNTHEGLSAPLRQFLPAVKVFADWMVCHVDLWQVSSISTHRNLWESVSQFTNAIWYVDIDNLHEEDGDEMVTLYEDEFLAGFKPLNTAVRPLCKVSDVECKSLAEDYLRCQCLKDFAAFLVSLENPPLEFDDEKGEFSAMIKSTPVSPAKESPGSVMVHLDTSQRDGHEVCY</sequence>
<dbReference type="EMBL" id="MU825873">
    <property type="protein sequence ID" value="KAJ7387914.1"/>
    <property type="molecule type" value="Genomic_DNA"/>
</dbReference>